<gene>
    <name evidence="2" type="ORF">EWM59_26200</name>
</gene>
<dbReference type="RefSeq" id="WP_130024188.1">
    <property type="nucleotide sequence ID" value="NZ_SEWF01000082.1"/>
</dbReference>
<dbReference type="AlphaFoldDB" id="A0A4Q5LSR7"/>
<accession>A0A4Q5LSR7</accession>
<dbReference type="OrthoDB" id="982933at2"/>
<proteinExistence type="predicted"/>
<feature type="region of interest" description="Disordered" evidence="1">
    <location>
        <begin position="1"/>
        <end position="21"/>
    </location>
</feature>
<evidence type="ECO:0000256" key="1">
    <source>
        <dbReference type="SAM" id="MobiDB-lite"/>
    </source>
</evidence>
<protein>
    <submittedName>
        <fullName evidence="2">Uncharacterized protein</fullName>
    </submittedName>
</protein>
<sequence>MAKKKSDEKSPAENPRVHKDLNGFDIKINSFGEIQMSFEIDKINSFLNNTVDDKKLRNRKKDSEK</sequence>
<keyword evidence="3" id="KW-1185">Reference proteome</keyword>
<name>A0A4Q5LSR7_9BACT</name>
<evidence type="ECO:0000313" key="3">
    <source>
        <dbReference type="Proteomes" id="UP000293162"/>
    </source>
</evidence>
<reference evidence="2 3" key="1">
    <citation type="submission" date="2019-02" db="EMBL/GenBank/DDBJ databases">
        <title>Bacterial novel species Emticicia sp. 17J42-9 isolated from soil.</title>
        <authorList>
            <person name="Jung H.-Y."/>
        </authorList>
    </citation>
    <scope>NUCLEOTIDE SEQUENCE [LARGE SCALE GENOMIC DNA]</scope>
    <source>
        <strain evidence="2 3">17J42-9</strain>
    </source>
</reference>
<dbReference type="Proteomes" id="UP000293162">
    <property type="component" value="Unassembled WGS sequence"/>
</dbReference>
<evidence type="ECO:0000313" key="2">
    <source>
        <dbReference type="EMBL" id="RYU92621.1"/>
    </source>
</evidence>
<comment type="caution">
    <text evidence="2">The sequence shown here is derived from an EMBL/GenBank/DDBJ whole genome shotgun (WGS) entry which is preliminary data.</text>
</comment>
<organism evidence="2 3">
    <name type="scientific">Emticicia agri</name>
    <dbReference type="NCBI Taxonomy" id="2492393"/>
    <lineage>
        <taxon>Bacteria</taxon>
        <taxon>Pseudomonadati</taxon>
        <taxon>Bacteroidota</taxon>
        <taxon>Cytophagia</taxon>
        <taxon>Cytophagales</taxon>
        <taxon>Leadbetterellaceae</taxon>
        <taxon>Emticicia</taxon>
    </lineage>
</organism>
<dbReference type="EMBL" id="SEWF01000082">
    <property type="protein sequence ID" value="RYU92621.1"/>
    <property type="molecule type" value="Genomic_DNA"/>
</dbReference>